<evidence type="ECO:0000256" key="5">
    <source>
        <dbReference type="ARBA" id="ARBA00023014"/>
    </source>
</evidence>
<evidence type="ECO:0000256" key="3">
    <source>
        <dbReference type="ARBA" id="ARBA00023002"/>
    </source>
</evidence>
<evidence type="ECO:0000313" key="6">
    <source>
        <dbReference type="EMBL" id="SDU63265.1"/>
    </source>
</evidence>
<keyword evidence="7" id="KW-1185">Reference proteome</keyword>
<name>A0A1H2K4K9_9ACTN</name>
<dbReference type="STRING" id="419479.SAMN04488563_3386"/>
<keyword evidence="4" id="KW-0408">Iron</keyword>
<protein>
    <submittedName>
        <fullName evidence="6">FAD dependent oxidoreductase</fullName>
    </submittedName>
</protein>
<dbReference type="PANTHER" id="PTHR43498:SF1">
    <property type="entry name" value="COB--COM HETERODISULFIDE REDUCTASE IRON-SULFUR SUBUNIT A"/>
    <property type="match status" value="1"/>
</dbReference>
<dbReference type="GO" id="GO:0046872">
    <property type="term" value="F:metal ion binding"/>
    <property type="evidence" value="ECO:0007669"/>
    <property type="project" value="UniProtKB-KW"/>
</dbReference>
<dbReference type="AlphaFoldDB" id="A0A1H2K4K9"/>
<keyword evidence="1" id="KW-0004">4Fe-4S</keyword>
<dbReference type="Proteomes" id="UP000182977">
    <property type="component" value="Chromosome I"/>
</dbReference>
<evidence type="ECO:0000256" key="2">
    <source>
        <dbReference type="ARBA" id="ARBA00022723"/>
    </source>
</evidence>
<keyword evidence="3" id="KW-0560">Oxidoreductase</keyword>
<evidence type="ECO:0000256" key="1">
    <source>
        <dbReference type="ARBA" id="ARBA00022485"/>
    </source>
</evidence>
<proteinExistence type="predicted"/>
<dbReference type="GO" id="GO:0051539">
    <property type="term" value="F:4 iron, 4 sulfur cluster binding"/>
    <property type="evidence" value="ECO:0007669"/>
    <property type="project" value="UniProtKB-KW"/>
</dbReference>
<dbReference type="EMBL" id="LT629791">
    <property type="protein sequence ID" value="SDU63265.1"/>
    <property type="molecule type" value="Genomic_DNA"/>
</dbReference>
<dbReference type="InterPro" id="IPR036188">
    <property type="entry name" value="FAD/NAD-bd_sf"/>
</dbReference>
<sequence>MRHTVPFTRSAPAAIVEPSVETPIYADVDVVVVGGGPAGVGAALSAARAGAQTLLVERYGCLGGIWTAGLLNPYFDGARKGGIPTEIIDRLRHHGAADAVQEWLPEVFVADVFDYEVMKYVLDRMAEEAGVRVLLYSMGVAAIVDDGRMQGVIVENKSGRSAILAEVVIDCTGDGDIAFHAGCDYEKGRPSDGLLQPMTLQFTVQGFQWTPRPYEVMAKHNSPDDLASIPFTDFAVVPVPGRGGLDAIMWTHMQRRDGTDADDLTAAVIEGRRQAHLAMRMFDNTPEFGEGHLISTAMQVGVRETRRIRGEYRLDFDDLVNGRTFDDGICTATFPMDIHAPDDTKLTATPVKPYQVPLRCLVPTGVDQLLVAGRCISGSHEAHGSYRVTGNCVAMGEAAGLAAAEACRTGVDVRQLDGAKIKQLLRTRGVNV</sequence>
<dbReference type="PANTHER" id="PTHR43498">
    <property type="entry name" value="FERREDOXIN:COB-COM HETERODISULFIDE REDUCTASE SUBUNIT A"/>
    <property type="match status" value="1"/>
</dbReference>
<accession>A0A1H2K4K9</accession>
<organism evidence="6 7">
    <name type="scientific">Jiangella alkaliphila</name>
    <dbReference type="NCBI Taxonomy" id="419479"/>
    <lineage>
        <taxon>Bacteria</taxon>
        <taxon>Bacillati</taxon>
        <taxon>Actinomycetota</taxon>
        <taxon>Actinomycetes</taxon>
        <taxon>Jiangellales</taxon>
        <taxon>Jiangellaceae</taxon>
        <taxon>Jiangella</taxon>
    </lineage>
</organism>
<dbReference type="SUPFAM" id="SSF51905">
    <property type="entry name" value="FAD/NAD(P)-binding domain"/>
    <property type="match status" value="1"/>
</dbReference>
<reference evidence="7" key="1">
    <citation type="submission" date="2016-10" db="EMBL/GenBank/DDBJ databases">
        <authorList>
            <person name="Varghese N."/>
            <person name="Submissions S."/>
        </authorList>
    </citation>
    <scope>NUCLEOTIDE SEQUENCE [LARGE SCALE GENOMIC DNA]</scope>
    <source>
        <strain evidence="7">DSM 45079</strain>
    </source>
</reference>
<dbReference type="Gene3D" id="3.50.50.60">
    <property type="entry name" value="FAD/NAD(P)-binding domain"/>
    <property type="match status" value="1"/>
</dbReference>
<evidence type="ECO:0000313" key="7">
    <source>
        <dbReference type="Proteomes" id="UP000182977"/>
    </source>
</evidence>
<dbReference type="InterPro" id="IPR039650">
    <property type="entry name" value="HdrA-like"/>
</dbReference>
<gene>
    <name evidence="6" type="ORF">SAMN04488563_3386</name>
</gene>
<keyword evidence="2" id="KW-0479">Metal-binding</keyword>
<dbReference type="GO" id="GO:0016491">
    <property type="term" value="F:oxidoreductase activity"/>
    <property type="evidence" value="ECO:0007669"/>
    <property type="project" value="UniProtKB-KW"/>
</dbReference>
<dbReference type="Pfam" id="PF12831">
    <property type="entry name" value="FAD_oxidored"/>
    <property type="match status" value="1"/>
</dbReference>
<evidence type="ECO:0000256" key="4">
    <source>
        <dbReference type="ARBA" id="ARBA00023004"/>
    </source>
</evidence>
<dbReference type="RefSeq" id="WP_160312730.1">
    <property type="nucleotide sequence ID" value="NZ_KQ061224.1"/>
</dbReference>
<dbReference type="OrthoDB" id="287984at2"/>
<keyword evidence="5" id="KW-0411">Iron-sulfur</keyword>
<dbReference type="PRINTS" id="PR00469">
    <property type="entry name" value="PNDRDTASEII"/>
</dbReference>